<comment type="caution">
    <text evidence="1">The sequence shown here is derived from an EMBL/GenBank/DDBJ whole genome shotgun (WGS) entry which is preliminary data.</text>
</comment>
<reference evidence="1 2" key="1">
    <citation type="journal article" date="2014" name="Genome Biol. Evol.">
        <title>The secreted proteins of Achlya hypogyna and Thraustotheca clavata identify the ancestral oomycete secretome and reveal gene acquisitions by horizontal gene transfer.</title>
        <authorList>
            <person name="Misner I."/>
            <person name="Blouin N."/>
            <person name="Leonard G."/>
            <person name="Richards T.A."/>
            <person name="Lane C.E."/>
        </authorList>
    </citation>
    <scope>NUCLEOTIDE SEQUENCE [LARGE SCALE GENOMIC DNA]</scope>
    <source>
        <strain evidence="1 2">ATCC 48635</strain>
    </source>
</reference>
<keyword evidence="2" id="KW-1185">Reference proteome</keyword>
<organism evidence="1 2">
    <name type="scientific">Achlya hypogyna</name>
    <name type="common">Oomycete</name>
    <name type="synonym">Protoachlya hypogyna</name>
    <dbReference type="NCBI Taxonomy" id="1202772"/>
    <lineage>
        <taxon>Eukaryota</taxon>
        <taxon>Sar</taxon>
        <taxon>Stramenopiles</taxon>
        <taxon>Oomycota</taxon>
        <taxon>Saprolegniomycetes</taxon>
        <taxon>Saprolegniales</taxon>
        <taxon>Achlyaceae</taxon>
        <taxon>Achlya</taxon>
    </lineage>
</organism>
<dbReference type="Proteomes" id="UP000243579">
    <property type="component" value="Unassembled WGS sequence"/>
</dbReference>
<dbReference type="EMBL" id="JNBR01001886">
    <property type="protein sequence ID" value="OQR84354.1"/>
    <property type="molecule type" value="Genomic_DNA"/>
</dbReference>
<evidence type="ECO:0000313" key="2">
    <source>
        <dbReference type="Proteomes" id="UP000243579"/>
    </source>
</evidence>
<evidence type="ECO:0000313" key="1">
    <source>
        <dbReference type="EMBL" id="OQR84354.1"/>
    </source>
</evidence>
<dbReference type="SUPFAM" id="SSF48403">
    <property type="entry name" value="Ankyrin repeat"/>
    <property type="match status" value="1"/>
</dbReference>
<name>A0A1V9YF26_ACHHY</name>
<dbReference type="AlphaFoldDB" id="A0A1V9YF26"/>
<dbReference type="InterPro" id="IPR036770">
    <property type="entry name" value="Ankyrin_rpt-contain_sf"/>
</dbReference>
<sequence>MNWFRDPGKALYKVAKDGKESEVARLLRKGAPLEWTDRIGNENIVRQLLAAGANVHHEGQVRHLEAGARLQTGWNRWTVLDIVAYYGDVAIARHVLIAGAEVIAVSEFGQTARDIAKENNVQAATSGDITRVRNLLATGFDASALNDVCLRLHFCPPELSSRVERHRCWPRLPKDMMRLWNCC</sequence>
<gene>
    <name evidence="1" type="ORF">ACHHYP_20683</name>
</gene>
<proteinExistence type="predicted"/>
<accession>A0A1V9YF26</accession>
<protein>
    <submittedName>
        <fullName evidence="1">Uncharacterized protein</fullName>
    </submittedName>
</protein>
<dbReference type="OrthoDB" id="19174at2759"/>
<dbReference type="Gene3D" id="1.25.40.20">
    <property type="entry name" value="Ankyrin repeat-containing domain"/>
    <property type="match status" value="1"/>
</dbReference>